<keyword evidence="6 10" id="KW-1133">Transmembrane helix</keyword>
<dbReference type="Pfam" id="PF02949">
    <property type="entry name" value="7tm_6"/>
    <property type="match status" value="1"/>
</dbReference>
<dbReference type="Proteomes" id="UP000791440">
    <property type="component" value="Unassembled WGS sequence"/>
</dbReference>
<sequence length="413" mass="48192">MDLNFDKMYILTVFAMRINRSHPLIAKDTKWFLQLLPMYGIFSIMFALLINCIIHYDLKAKDFSSTCRNGCLCVLYFISTLSYYVMLVHQTTLKTIINTMNEDYAQALKFKADEQKVVLDYAKKGLYVCRQWLAMSIMGVGLFFVKNVLLYTYNYYVDDMKLVPLHDMTYPRIIEEKRDDIIVYASLYALTVYYGVFAAIMYMSFVPLGPVFMLHCCGQLELIVMRLENLFIKYTHEEANEKLKDIIRHLQNIYGFVKNIEKCFTGFYELTLKATTITLPIAVYEIIESCHRRELRMEFLVFIFGAMIISSSPCYYSHLLMEKGEQVRLAVYCSGWEVVQSRAARSTLMVILVRALQPIAIRTMFRTICLDALTDVRAFESIVRSFQPYERDVGIDNASNDDLYSYCIMEIKL</sequence>
<comment type="similarity">
    <text evidence="10">Belongs to the insect chemoreceptor superfamily. Heteromeric odorant receptor channel (TC 1.A.69) family.</text>
</comment>
<keyword evidence="8 10" id="KW-0675">Receptor</keyword>
<keyword evidence="5 10" id="KW-0552">Olfaction</keyword>
<keyword evidence="2" id="KW-1003">Cell membrane</keyword>
<evidence type="ECO:0000256" key="1">
    <source>
        <dbReference type="ARBA" id="ARBA00004651"/>
    </source>
</evidence>
<evidence type="ECO:0000256" key="8">
    <source>
        <dbReference type="ARBA" id="ARBA00023170"/>
    </source>
</evidence>
<name>A0A921YLK0_MANSE</name>
<dbReference type="GO" id="GO:0004984">
    <property type="term" value="F:olfactory receptor activity"/>
    <property type="evidence" value="ECO:0007669"/>
    <property type="project" value="InterPro"/>
</dbReference>
<feature type="transmembrane region" description="Helical" evidence="10">
    <location>
        <begin position="181"/>
        <end position="205"/>
    </location>
</feature>
<evidence type="ECO:0000256" key="2">
    <source>
        <dbReference type="ARBA" id="ARBA00022475"/>
    </source>
</evidence>
<reference evidence="11" key="1">
    <citation type="journal article" date="2016" name="Insect Biochem. Mol. Biol.">
        <title>Multifaceted biological insights from a draft genome sequence of the tobacco hornworm moth, Manduca sexta.</title>
        <authorList>
            <person name="Kanost M.R."/>
            <person name="Arrese E.L."/>
            <person name="Cao X."/>
            <person name="Chen Y.R."/>
            <person name="Chellapilla S."/>
            <person name="Goldsmith M.R."/>
            <person name="Grosse-Wilde E."/>
            <person name="Heckel D.G."/>
            <person name="Herndon N."/>
            <person name="Jiang H."/>
            <person name="Papanicolaou A."/>
            <person name="Qu J."/>
            <person name="Soulages J.L."/>
            <person name="Vogel H."/>
            <person name="Walters J."/>
            <person name="Waterhouse R.M."/>
            <person name="Ahn S.J."/>
            <person name="Almeida F.C."/>
            <person name="An C."/>
            <person name="Aqrawi P."/>
            <person name="Bretschneider A."/>
            <person name="Bryant W.B."/>
            <person name="Bucks S."/>
            <person name="Chao H."/>
            <person name="Chevignon G."/>
            <person name="Christen J.M."/>
            <person name="Clarke D.F."/>
            <person name="Dittmer N.T."/>
            <person name="Ferguson L.C.F."/>
            <person name="Garavelou S."/>
            <person name="Gordon K.H.J."/>
            <person name="Gunaratna R.T."/>
            <person name="Han Y."/>
            <person name="Hauser F."/>
            <person name="He Y."/>
            <person name="Heidel-Fischer H."/>
            <person name="Hirsh A."/>
            <person name="Hu Y."/>
            <person name="Jiang H."/>
            <person name="Kalra D."/>
            <person name="Klinner C."/>
            <person name="Konig C."/>
            <person name="Kovar C."/>
            <person name="Kroll A.R."/>
            <person name="Kuwar S.S."/>
            <person name="Lee S.L."/>
            <person name="Lehman R."/>
            <person name="Li K."/>
            <person name="Li Z."/>
            <person name="Liang H."/>
            <person name="Lovelace S."/>
            <person name="Lu Z."/>
            <person name="Mansfield J.H."/>
            <person name="McCulloch K.J."/>
            <person name="Mathew T."/>
            <person name="Morton B."/>
            <person name="Muzny D.M."/>
            <person name="Neunemann D."/>
            <person name="Ongeri F."/>
            <person name="Pauchet Y."/>
            <person name="Pu L.L."/>
            <person name="Pyrousis I."/>
            <person name="Rao X.J."/>
            <person name="Redding A."/>
            <person name="Roesel C."/>
            <person name="Sanchez-Gracia A."/>
            <person name="Schaack S."/>
            <person name="Shukla A."/>
            <person name="Tetreau G."/>
            <person name="Wang Y."/>
            <person name="Xiong G.H."/>
            <person name="Traut W."/>
            <person name="Walsh T.K."/>
            <person name="Worley K.C."/>
            <person name="Wu D."/>
            <person name="Wu W."/>
            <person name="Wu Y.Q."/>
            <person name="Zhang X."/>
            <person name="Zou Z."/>
            <person name="Zucker H."/>
            <person name="Briscoe A.D."/>
            <person name="Burmester T."/>
            <person name="Clem R.J."/>
            <person name="Feyereisen R."/>
            <person name="Grimmelikhuijzen C.J.P."/>
            <person name="Hamodrakas S.J."/>
            <person name="Hansson B.S."/>
            <person name="Huguet E."/>
            <person name="Jermiin L.S."/>
            <person name="Lan Q."/>
            <person name="Lehman H.K."/>
            <person name="Lorenzen M."/>
            <person name="Merzendorfer H."/>
            <person name="Michalopoulos I."/>
            <person name="Morton D.B."/>
            <person name="Muthukrishnan S."/>
            <person name="Oakeshott J.G."/>
            <person name="Palmer W."/>
            <person name="Park Y."/>
            <person name="Passarelli A.L."/>
            <person name="Rozas J."/>
            <person name="Schwartz L.M."/>
            <person name="Smith W."/>
            <person name="Southgate A."/>
            <person name="Vilcinskas A."/>
            <person name="Vogt R."/>
            <person name="Wang P."/>
            <person name="Werren J."/>
            <person name="Yu X.Q."/>
            <person name="Zhou J.J."/>
            <person name="Brown S.J."/>
            <person name="Scherer S.E."/>
            <person name="Richards S."/>
            <person name="Blissard G.W."/>
        </authorList>
    </citation>
    <scope>NUCLEOTIDE SEQUENCE</scope>
</reference>
<dbReference type="GO" id="GO:0007165">
    <property type="term" value="P:signal transduction"/>
    <property type="evidence" value="ECO:0007669"/>
    <property type="project" value="UniProtKB-KW"/>
</dbReference>
<reference evidence="11" key="2">
    <citation type="submission" date="2020-12" db="EMBL/GenBank/DDBJ databases">
        <authorList>
            <person name="Kanost M."/>
        </authorList>
    </citation>
    <scope>NUCLEOTIDE SEQUENCE</scope>
</reference>
<feature type="transmembrane region" description="Helical" evidence="10">
    <location>
        <begin position="31"/>
        <end position="54"/>
    </location>
</feature>
<comment type="caution">
    <text evidence="11">The sequence shown here is derived from an EMBL/GenBank/DDBJ whole genome shotgun (WGS) entry which is preliminary data.</text>
</comment>
<keyword evidence="9 10" id="KW-0807">Transducer</keyword>
<dbReference type="EMBL" id="JH668286">
    <property type="protein sequence ID" value="KAG6441415.1"/>
    <property type="molecule type" value="Genomic_DNA"/>
</dbReference>
<organism evidence="11 12">
    <name type="scientific">Manduca sexta</name>
    <name type="common">Tobacco hawkmoth</name>
    <name type="synonym">Tobacco hornworm</name>
    <dbReference type="NCBI Taxonomy" id="7130"/>
    <lineage>
        <taxon>Eukaryota</taxon>
        <taxon>Metazoa</taxon>
        <taxon>Ecdysozoa</taxon>
        <taxon>Arthropoda</taxon>
        <taxon>Hexapoda</taxon>
        <taxon>Insecta</taxon>
        <taxon>Pterygota</taxon>
        <taxon>Neoptera</taxon>
        <taxon>Endopterygota</taxon>
        <taxon>Lepidoptera</taxon>
        <taxon>Glossata</taxon>
        <taxon>Ditrysia</taxon>
        <taxon>Bombycoidea</taxon>
        <taxon>Sphingidae</taxon>
        <taxon>Sphinginae</taxon>
        <taxon>Sphingini</taxon>
        <taxon>Manduca</taxon>
    </lineage>
</organism>
<evidence type="ECO:0000256" key="3">
    <source>
        <dbReference type="ARBA" id="ARBA00022606"/>
    </source>
</evidence>
<feature type="transmembrane region" description="Helical" evidence="10">
    <location>
        <begin position="299"/>
        <end position="318"/>
    </location>
</feature>
<evidence type="ECO:0000256" key="4">
    <source>
        <dbReference type="ARBA" id="ARBA00022692"/>
    </source>
</evidence>
<keyword evidence="4 10" id="KW-0812">Transmembrane</keyword>
<dbReference type="InterPro" id="IPR004117">
    <property type="entry name" value="7tm6_olfct_rcpt"/>
</dbReference>
<keyword evidence="12" id="KW-1185">Reference proteome</keyword>
<keyword evidence="3 10" id="KW-0716">Sensory transduction</keyword>
<evidence type="ECO:0000256" key="5">
    <source>
        <dbReference type="ARBA" id="ARBA00022725"/>
    </source>
</evidence>
<evidence type="ECO:0000313" key="11">
    <source>
        <dbReference type="EMBL" id="KAG6441415.1"/>
    </source>
</evidence>
<feature type="transmembrane region" description="Helical" evidence="10">
    <location>
        <begin position="132"/>
        <end position="153"/>
    </location>
</feature>
<evidence type="ECO:0000256" key="7">
    <source>
        <dbReference type="ARBA" id="ARBA00023136"/>
    </source>
</evidence>
<comment type="caution">
    <text evidence="10">Lacks conserved residue(s) required for the propagation of feature annotation.</text>
</comment>
<evidence type="ECO:0000313" key="12">
    <source>
        <dbReference type="Proteomes" id="UP000791440"/>
    </source>
</evidence>
<feature type="transmembrane region" description="Helical" evidence="10">
    <location>
        <begin position="66"/>
        <end position="86"/>
    </location>
</feature>
<dbReference type="GO" id="GO:0005886">
    <property type="term" value="C:plasma membrane"/>
    <property type="evidence" value="ECO:0007669"/>
    <property type="project" value="UniProtKB-SubCell"/>
</dbReference>
<dbReference type="GO" id="GO:0005549">
    <property type="term" value="F:odorant binding"/>
    <property type="evidence" value="ECO:0007669"/>
    <property type="project" value="InterPro"/>
</dbReference>
<feature type="transmembrane region" description="Helical" evidence="10">
    <location>
        <begin position="270"/>
        <end position="287"/>
    </location>
</feature>
<dbReference type="PANTHER" id="PTHR21137">
    <property type="entry name" value="ODORANT RECEPTOR"/>
    <property type="match status" value="1"/>
</dbReference>
<evidence type="ECO:0000256" key="10">
    <source>
        <dbReference type="RuleBase" id="RU351113"/>
    </source>
</evidence>
<evidence type="ECO:0000256" key="6">
    <source>
        <dbReference type="ARBA" id="ARBA00022989"/>
    </source>
</evidence>
<keyword evidence="7 10" id="KW-0472">Membrane</keyword>
<dbReference type="AlphaFoldDB" id="A0A921YLK0"/>
<protein>
    <recommendedName>
        <fullName evidence="10">Odorant receptor</fullName>
    </recommendedName>
</protein>
<dbReference type="PANTHER" id="PTHR21137:SF35">
    <property type="entry name" value="ODORANT RECEPTOR 19A-RELATED"/>
    <property type="match status" value="1"/>
</dbReference>
<proteinExistence type="inferred from homology"/>
<accession>A0A921YLK0</accession>
<gene>
    <name evidence="11" type="ORF">O3G_MSEX001839</name>
</gene>
<evidence type="ECO:0000256" key="9">
    <source>
        <dbReference type="ARBA" id="ARBA00023224"/>
    </source>
</evidence>
<comment type="subcellular location">
    <subcellularLocation>
        <location evidence="1 10">Cell membrane</location>
        <topology evidence="1 10">Multi-pass membrane protein</topology>
    </subcellularLocation>
</comment>